<dbReference type="Pfam" id="PF08786">
    <property type="entry name" value="DcrB"/>
    <property type="match status" value="1"/>
</dbReference>
<keyword evidence="1" id="KW-0564">Palmitate</keyword>
<dbReference type="EMBL" id="CP014051">
    <property type="protein sequence ID" value="AMG25989.1"/>
    <property type="molecule type" value="Genomic_DNA"/>
</dbReference>
<dbReference type="EMBL" id="RUTY01000001">
    <property type="protein sequence ID" value="MLE28555.1"/>
    <property type="molecule type" value="Genomic_DNA"/>
</dbReference>
<evidence type="ECO:0000313" key="16">
    <source>
        <dbReference type="EMBL" id="MER42787.1"/>
    </source>
</evidence>
<keyword evidence="1" id="KW-0472">Membrane</keyword>
<dbReference type="GO" id="GO:0005886">
    <property type="term" value="C:plasma membrane"/>
    <property type="evidence" value="ECO:0007669"/>
    <property type="project" value="UniProtKB-SubCell"/>
</dbReference>
<evidence type="ECO:0000313" key="9">
    <source>
        <dbReference type="EMBL" id="EBQ1842636.1"/>
    </source>
</evidence>
<comment type="subcellular location">
    <subcellularLocation>
        <location evidence="1">Cell membrane</location>
        <topology evidence="1">Lipid-anchor</topology>
        <orientation evidence="1">Periplasmic side</orientation>
    </subcellularLocation>
</comment>
<dbReference type="Proteomes" id="UP000323088">
    <property type="component" value="Chromosome"/>
</dbReference>
<organism evidence="17">
    <name type="scientific">Salmonella enterica</name>
    <name type="common">Salmonella choleraesuis</name>
    <dbReference type="NCBI Taxonomy" id="28901"/>
    <lineage>
        <taxon>Bacteria</taxon>
        <taxon>Pseudomonadati</taxon>
        <taxon>Pseudomonadota</taxon>
        <taxon>Gammaproteobacteria</taxon>
        <taxon>Enterobacterales</taxon>
        <taxon>Enterobacteriaceae</taxon>
        <taxon>Salmonella</taxon>
    </lineage>
</organism>
<dbReference type="Proteomes" id="UP000885379">
    <property type="component" value="Unassembled WGS sequence"/>
</dbReference>
<evidence type="ECO:0000313" key="29">
    <source>
        <dbReference type="EMBL" id="SUF93478.1"/>
    </source>
</evidence>
<dbReference type="Proteomes" id="UP000839536">
    <property type="component" value="Unassembled WGS sequence"/>
</dbReference>
<evidence type="ECO:0000313" key="36">
    <source>
        <dbReference type="Proteomes" id="UP000320817"/>
    </source>
</evidence>
<evidence type="ECO:0000313" key="14">
    <source>
        <dbReference type="EMBL" id="EDG1738963.1"/>
    </source>
</evidence>
<dbReference type="Proteomes" id="UP000290660">
    <property type="component" value="Unassembled WGS sequence"/>
</dbReference>
<dbReference type="Proteomes" id="UP000254332">
    <property type="component" value="Unassembled WGS sequence"/>
</dbReference>
<accession>A0A0J5EW41</accession>
<dbReference type="Proteomes" id="UP000839918">
    <property type="component" value="Unassembled WGS sequence"/>
</dbReference>
<dbReference type="EMBL" id="VFRN01000002">
    <property type="protein sequence ID" value="TPP75346.1"/>
    <property type="molecule type" value="Genomic_DNA"/>
</dbReference>
<dbReference type="EMBL" id="RMEA01000027">
    <property type="protein sequence ID" value="MER42787.1"/>
    <property type="molecule type" value="Genomic_DNA"/>
</dbReference>
<protein>
    <recommendedName>
        <fullName evidence="1">Inner membrane lipoprotein DcrB</fullName>
    </recommendedName>
</protein>
<dbReference type="Proteomes" id="UP000839587">
    <property type="component" value="Unassembled WGS sequence"/>
</dbReference>
<evidence type="ECO:0000313" key="15">
    <source>
        <dbReference type="EMBL" id="EDH2516696.1"/>
    </source>
</evidence>
<keyword evidence="1" id="KW-1003">Cell membrane</keyword>
<reference evidence="24" key="7">
    <citation type="submission" date="2018-08" db="EMBL/GenBank/DDBJ databases">
        <title>Whole genome sequencing of Salmonella enterica serotype newport.</title>
        <authorList>
            <person name="Bell R."/>
        </authorList>
    </citation>
    <scope>NUCLEOTIDE SEQUENCE [LARGE SCALE GENOMIC DNA]</scope>
    <source>
        <strain evidence="24">CFSAN048053</strain>
    </source>
</reference>
<dbReference type="Proteomes" id="UP000885414">
    <property type="component" value="Unassembled WGS sequence"/>
</dbReference>
<dbReference type="EMBL" id="RSUZ01000006">
    <property type="protein sequence ID" value="MIV62971.1"/>
    <property type="molecule type" value="Genomic_DNA"/>
</dbReference>
<dbReference type="Proteomes" id="UP000885410">
    <property type="component" value="Unassembled WGS sequence"/>
</dbReference>
<evidence type="ECO:0000313" key="8">
    <source>
        <dbReference type="EMBL" id="EBP1763422.1"/>
    </source>
</evidence>
<dbReference type="EMBL" id="AAMDFX010000002">
    <property type="protein sequence ID" value="EDG1738963.1"/>
    <property type="molecule type" value="Genomic_DNA"/>
</dbReference>
<evidence type="ECO:0000313" key="30">
    <source>
        <dbReference type="EMBL" id="TPP75346.1"/>
    </source>
</evidence>
<reference evidence="31" key="1">
    <citation type="submission" date="2015-12" db="EMBL/GenBank/DDBJ databases">
        <title>FDA database for Regulatory Grade Microbial Sequences (FDA-ARGOS): Supporting development and validation of Infectious Disease Dx tests.</title>
        <authorList>
            <person name="Pirone C."/>
            <person name="Hoffmann M."/>
            <person name="Muruvanda T."/>
            <person name="Allard M."/>
            <person name="Evans P."/>
            <person name="Tallon L."/>
            <person name="Sadzewicz L."/>
            <person name="Sengamalay N."/>
            <person name="Ott S."/>
            <person name="Godinez A."/>
            <person name="Nagaraj S."/>
            <person name="Nadendla S."/>
            <person name="Sichtig H."/>
        </authorList>
    </citation>
    <scope>NUCLEOTIDE SEQUENCE [LARGE SCALE GENOMIC DNA]</scope>
    <source>
        <strain evidence="31">LT2</strain>
    </source>
</reference>
<dbReference type="Proteomes" id="UP000839920">
    <property type="component" value="Unassembled WGS sequence"/>
</dbReference>
<reference evidence="21" key="2">
    <citation type="submission" date="2016-09" db="EMBL/GenBank/DDBJ databases">
        <title>Whole Genome Sequencing of Salmonella enterica subsp. enterica serovar Nottingham.</title>
        <authorList>
            <person name="Zheng J."/>
            <person name="Wang H."/>
        </authorList>
    </citation>
    <scope>NUCLEOTIDE SEQUENCE [LARGE SCALE GENOMIC DNA]</scope>
    <source>
        <strain evidence="21">CFSAN055411</strain>
    </source>
</reference>
<accession>A0A0F7JB00</accession>
<evidence type="ECO:0000313" key="19">
    <source>
        <dbReference type="EMBL" id="MLE28555.1"/>
    </source>
</evidence>
<evidence type="ECO:0000313" key="22">
    <source>
        <dbReference type="EMBL" id="PVI98982.1"/>
    </source>
</evidence>
<dbReference type="EMBL" id="AAGODW010000005">
    <property type="protein sequence ID" value="EBQ1842636.1"/>
    <property type="molecule type" value="Genomic_DNA"/>
</dbReference>
<reference evidence="26 35" key="9">
    <citation type="submission" date="2018-12" db="EMBL/GenBank/DDBJ databases">
        <title>Identification of serotype of rogose Salmonella by whole genome sequencing.</title>
        <authorList>
            <person name="Sacchi C.T."/>
            <person name="Goncalves C.R."/>
            <person name="Tiba-Casas M.R."/>
        </authorList>
    </citation>
    <scope>NUCLEOTIDE SEQUENCE [LARGE SCALE GENOMIC DNA]</scope>
    <source>
        <strain evidence="26 35">169_17</strain>
    </source>
</reference>
<dbReference type="Proteomes" id="UP000839924">
    <property type="component" value="Unassembled WGS sequence"/>
</dbReference>
<evidence type="ECO:0000313" key="11">
    <source>
        <dbReference type="EMBL" id="EBT8034325.1"/>
    </source>
</evidence>
<dbReference type="EMBL" id="AAGPWX010000002">
    <property type="protein sequence ID" value="EBQ7133279.1"/>
    <property type="molecule type" value="Genomic_DNA"/>
</dbReference>
<dbReference type="EMBL" id="AAGKWS010000005">
    <property type="protein sequence ID" value="EBP1763422.1"/>
    <property type="molecule type" value="Genomic_DNA"/>
</dbReference>
<evidence type="ECO:0000313" key="7">
    <source>
        <dbReference type="EMBL" id="EBP0323575.1"/>
    </source>
</evidence>
<dbReference type="EMBL" id="AAGBOZ010000003">
    <property type="protein sequence ID" value="EBM1204823.1"/>
    <property type="molecule type" value="Genomic_DNA"/>
</dbReference>
<evidence type="ECO:0000313" key="24">
    <source>
        <dbReference type="EMBL" id="RIP29278.1"/>
    </source>
</evidence>
<evidence type="ECO:0000313" key="27">
    <source>
        <dbReference type="EMBL" id="SUF36064.1"/>
    </source>
</evidence>
<evidence type="ECO:0000313" key="17">
    <source>
        <dbReference type="EMBL" id="MIU19743.1"/>
    </source>
</evidence>
<dbReference type="Gene3D" id="3.40.1000.10">
    <property type="entry name" value="Mog1/PsbP, alpha/beta/alpha sandwich"/>
    <property type="match status" value="1"/>
</dbReference>
<evidence type="ECO:0000313" key="37">
    <source>
        <dbReference type="Proteomes" id="UP000323088"/>
    </source>
</evidence>
<reference evidence="17" key="8">
    <citation type="submission" date="2018-08" db="EMBL/GenBank/DDBJ databases">
        <authorList>
            <consortium name="GenomeTrakr network: Whole genome sequencing for foodborne pathogen traceback"/>
        </authorList>
    </citation>
    <scope>NUCLEOTIDE SEQUENCE [LARGE SCALE GENOMIC DNA]</scope>
    <source>
        <strain evidence="17">ADRDL-15-6557</strain>
        <strain evidence="7">CFSAN012624</strain>
        <strain evidence="10">CFSAN036024</strain>
        <strain evidence="9">CFSAN047025</strain>
        <strain evidence="18">FDA00010322</strain>
    </source>
</reference>
<comment type="function">
    <text evidence="1">Plays a role in cell envelope biogenesis, maintenance of cell envelope integrity and membrane homeostasis. Essential for lipoprotein maturation under conditions where membrane fluidity may be altered.</text>
</comment>
<evidence type="ECO:0000313" key="10">
    <source>
        <dbReference type="EMBL" id="EBQ7133279.1"/>
    </source>
</evidence>
<dbReference type="InterPro" id="IPR046406">
    <property type="entry name" value="DcrB"/>
</dbReference>
<evidence type="ECO:0000313" key="4">
    <source>
        <dbReference type="EMBL" id="EBM7373010.1"/>
    </source>
</evidence>
<dbReference type="EMBL" id="UGWV01000002">
    <property type="protein sequence ID" value="SUF93478.1"/>
    <property type="molecule type" value="Genomic_DNA"/>
</dbReference>
<dbReference type="EMBL" id="CP043773">
    <property type="protein sequence ID" value="QEP95127.1"/>
    <property type="molecule type" value="Genomic_DNA"/>
</dbReference>
<dbReference type="Proteomes" id="UP000055793">
    <property type="component" value="Chromosome"/>
</dbReference>
<reference evidence="23 37" key="12">
    <citation type="submission" date="2019-09" db="EMBL/GenBank/DDBJ databases">
        <title>Analyses of genetics and pathogenesis of a Salmonella species QH with narrow spectrum of antibiotic resistance isolated from Yak.</title>
        <authorList>
            <person name="Han S."/>
        </authorList>
    </citation>
    <scope>NUCLEOTIDE SEQUENCE [LARGE SCALE GENOMIC DNA]</scope>
    <source>
        <strain evidence="23 37">QH</strain>
    </source>
</reference>
<dbReference type="EMBL" id="AAMGXV010000006">
    <property type="protein sequence ID" value="EDH2516696.1"/>
    <property type="molecule type" value="Genomic_DNA"/>
</dbReference>
<dbReference type="EMBL" id="UGWQ01000001">
    <property type="protein sequence ID" value="SUF68469.1"/>
    <property type="molecule type" value="Genomic_DNA"/>
</dbReference>
<dbReference type="Proteomes" id="UP000839900">
    <property type="component" value="Unassembled WGS sequence"/>
</dbReference>
<evidence type="ECO:0000313" key="13">
    <source>
        <dbReference type="EMBL" id="ECT9425507.1"/>
    </source>
</evidence>
<reference evidence="22 32" key="4">
    <citation type="submission" date="2018-04" db="EMBL/GenBank/DDBJ databases">
        <title>Serotype diversity and antimicrobial resistance among Salmonella enterica isolated from patients at an equine referral hospital.</title>
        <authorList>
            <person name="Leon I.M."/>
            <person name="Lawhon S.D."/>
            <person name="Norman K.N."/>
            <person name="Threadgill D.S."/>
            <person name="Ohta N."/>
            <person name="Vinasco J."/>
            <person name="Scott H.M."/>
        </authorList>
    </citation>
    <scope>NUCLEOTIDE SEQUENCE [LARGE SCALE GENOMIC DNA]</scope>
    <source>
        <strain evidence="22 32">235</strain>
    </source>
</reference>
<dbReference type="AlphaFoldDB" id="A0A0F5BAQ8"/>
<dbReference type="Proteomes" id="UP000839921">
    <property type="component" value="Unassembled WGS sequence"/>
</dbReference>
<dbReference type="EMBL" id="QDLQ01000004">
    <property type="protein sequence ID" value="PVI98982.1"/>
    <property type="molecule type" value="Genomic_DNA"/>
</dbReference>
<evidence type="ECO:0000313" key="26">
    <source>
        <dbReference type="EMBL" id="RXQ36386.1"/>
    </source>
</evidence>
<evidence type="ECO:0000313" key="6">
    <source>
        <dbReference type="EMBL" id="EBO5705189.1"/>
    </source>
</evidence>
<dbReference type="EMBL" id="AAGZYR010000005">
    <property type="protein sequence ID" value="EBT8034325.1"/>
    <property type="molecule type" value="Genomic_DNA"/>
</dbReference>
<accession>A0A0M0QBQ7</accession>
<dbReference type="Proteomes" id="UP000839618">
    <property type="component" value="Unassembled WGS sequence"/>
</dbReference>
<proteinExistence type="inferred from homology"/>
<dbReference type="Proteomes" id="UP000839511">
    <property type="component" value="Unassembled WGS sequence"/>
</dbReference>
<dbReference type="EMBL" id="QWJL01000007">
    <property type="protein sequence ID" value="RIP29278.1"/>
    <property type="molecule type" value="Genomic_DNA"/>
</dbReference>
<evidence type="ECO:0000313" key="28">
    <source>
        <dbReference type="EMBL" id="SUF68469.1"/>
    </source>
</evidence>
<name>A0A0F5BAQ8_SALER</name>
<keyword evidence="1 2" id="KW-0449">Lipoprotein</keyword>
<evidence type="ECO:0000313" key="18">
    <source>
        <dbReference type="EMBL" id="MIV62971.1"/>
    </source>
</evidence>
<dbReference type="Proteomes" id="UP000839922">
    <property type="component" value="Unassembled WGS sequence"/>
</dbReference>
<reference evidence="3" key="6">
    <citation type="submission" date="2018-07" db="EMBL/GenBank/DDBJ databases">
        <authorList>
            <consortium name="PulseNet: The National Subtyping Network for Foodborne Disease Surveillance"/>
            <person name="Tarr C.L."/>
            <person name="Trees E."/>
            <person name="Katz L.S."/>
            <person name="Carleton-Romer H.A."/>
            <person name="Stroika S."/>
            <person name="Kucerova Z."/>
            <person name="Roache K.F."/>
            <person name="Sabol A.L."/>
            <person name="Besser J."/>
            <person name="Gerner-Smidt P."/>
        </authorList>
    </citation>
    <scope>NUCLEOTIDE SEQUENCE [LARGE SCALE GENOMIC DNA]</scope>
    <source>
        <strain evidence="8">2012K-0227</strain>
        <strain evidence="11">2015AM-1378</strain>
        <strain evidence="13">PNUSAS018503</strain>
        <strain evidence="6">PNUSAS043708</strain>
        <strain evidence="3">PNUSAS046051</strain>
        <strain evidence="4">PNUSAS052182</strain>
        <strain evidence="5">PNUSAS052603</strain>
        <strain evidence="19">PNUSAS056479</strain>
        <strain evidence="16">PNUSAS057480</strain>
        <strain evidence="20">PNUSAS058308</strain>
        <strain evidence="12">PNUSAS096846</strain>
        <strain evidence="14">PNUSAS109059</strain>
        <strain evidence="15">PNUSAS109563</strain>
    </source>
</reference>
<dbReference type="Proteomes" id="UP000320817">
    <property type="component" value="Unassembled WGS sequence"/>
</dbReference>
<evidence type="ECO:0000313" key="25">
    <source>
        <dbReference type="EMBL" id="RXL23024.1"/>
    </source>
</evidence>
<dbReference type="Proteomes" id="UP000254773">
    <property type="component" value="Unassembled WGS sequence"/>
</dbReference>
<dbReference type="Proteomes" id="UP000839904">
    <property type="component" value="Unassembled WGS sequence"/>
</dbReference>
<dbReference type="PROSITE" id="PS51257">
    <property type="entry name" value="PROKAR_LIPOPROTEIN"/>
    <property type="match status" value="1"/>
</dbReference>
<evidence type="ECO:0000313" key="35">
    <source>
        <dbReference type="Proteomes" id="UP000290660"/>
    </source>
</evidence>
<dbReference type="Proteomes" id="UP000852880">
    <property type="component" value="Unassembled WGS sequence"/>
</dbReference>
<dbReference type="InterPro" id="IPR014894">
    <property type="entry name" value="DcrB/EagT6"/>
</dbReference>
<evidence type="ECO:0000313" key="5">
    <source>
        <dbReference type="EMBL" id="EBN9541225.1"/>
    </source>
</evidence>
<dbReference type="EMBL" id="AAGHGY010000008">
    <property type="protein sequence ID" value="EBN9541225.1"/>
    <property type="molecule type" value="Genomic_DNA"/>
</dbReference>
<evidence type="ECO:0000313" key="34">
    <source>
        <dbReference type="Proteomes" id="UP000254773"/>
    </source>
</evidence>
<dbReference type="Proteomes" id="UP000839926">
    <property type="component" value="Unassembled WGS sequence"/>
</dbReference>
<evidence type="ECO:0000313" key="12">
    <source>
        <dbReference type="EMBL" id="ECR8156100.1"/>
    </source>
</evidence>
<dbReference type="Proteomes" id="UP000245912">
    <property type="component" value="Unassembled WGS sequence"/>
</dbReference>
<accession>A0A0F5BAQ8</accession>
<reference evidence="30 36" key="11">
    <citation type="submission" date="2019-06" db="EMBL/GenBank/DDBJ databases">
        <title>Comparative genome anaysis of Salmonella and Staphylococcus aureus isolated from China.</title>
        <authorList>
            <person name="Li L."/>
        </authorList>
    </citation>
    <scope>NUCLEOTIDE SEQUENCE [LARGE SCALE GENOMIC DNA]</scope>
    <source>
        <strain evidence="30 36">GSJ/2017-Sal.-008</strain>
    </source>
</reference>
<sequence length="185" mass="19687">MRNLVKYAGIGLLVMGLAACDNNDTKASAESAAAESQASGQPISLMDGKLSFSLPADMTDQSGKLGTQANNMHVYSDPTGQKAVIVIVGDNTDEALPVLANRLLEQQRSRDPQLQVVTNKSIELKGHTLQQLDSIISAKGQTAYSSIVLGKVDNQLLTIQVTLPADNQQKAQTTAENIINTLVIK</sequence>
<evidence type="ECO:0000313" key="32">
    <source>
        <dbReference type="Proteomes" id="UP000245912"/>
    </source>
</evidence>
<evidence type="ECO:0000313" key="3">
    <source>
        <dbReference type="EMBL" id="EBM1204823.1"/>
    </source>
</evidence>
<dbReference type="NCBIfam" id="NF008627">
    <property type="entry name" value="PRK11615.1"/>
    <property type="match status" value="1"/>
</dbReference>
<dbReference type="RefSeq" id="WP_001245277.1">
    <property type="nucleotide sequence ID" value="NZ_AP024347.1"/>
</dbReference>
<dbReference type="EMBL" id="RVYY01000003">
    <property type="protein sequence ID" value="MMP87115.1"/>
    <property type="molecule type" value="Genomic_DNA"/>
</dbReference>
<dbReference type="OMA" id="MPNLAKY"/>
<dbReference type="Proteomes" id="UP000839925">
    <property type="component" value="Unassembled WGS sequence"/>
</dbReference>
<evidence type="ECO:0000313" key="33">
    <source>
        <dbReference type="Proteomes" id="UP000254332"/>
    </source>
</evidence>
<dbReference type="EMBL" id="AAGDOF010000001">
    <property type="protein sequence ID" value="EBM7373010.1"/>
    <property type="molecule type" value="Genomic_DNA"/>
</dbReference>
<evidence type="ECO:0000313" key="2">
    <source>
        <dbReference type="EMBL" id="AMG25989.1"/>
    </source>
</evidence>
<comment type="similarity">
    <text evidence="1">Belongs to the DcrB family.</text>
</comment>
<reference evidence="2" key="3">
    <citation type="submission" date="2017-12" db="EMBL/GenBank/DDBJ databases">
        <title>FDA database for Regulatory Grade Microbial Sequences (FDA-ARGOS): Supporting development and validation of Infectious Disease Dx tests.</title>
        <authorList>
            <person name="Pirone C."/>
            <person name="Hoffmann M."/>
            <person name="Muruvanda T."/>
            <person name="Allard M."/>
            <person name="Evans P."/>
            <person name="Tallon L."/>
            <person name="Sadzewicz L."/>
            <person name="Sengamalay N."/>
            <person name="Ott S."/>
            <person name="Godinez A."/>
            <person name="Nagaraj S."/>
            <person name="Vavikolanu K."/>
            <person name="Aluvathingal J."/>
            <person name="Nadendla S."/>
            <person name="Sichtig H."/>
        </authorList>
    </citation>
    <scope>NUCLEOTIDE SEQUENCE</scope>
    <source>
        <strain evidence="2">LT2</strain>
    </source>
</reference>
<dbReference type="EMBL" id="AAKOJA010000005">
    <property type="protein sequence ID" value="ECT9425507.1"/>
    <property type="molecule type" value="Genomic_DNA"/>
</dbReference>
<dbReference type="EMBL" id="MJEL01000004">
    <property type="protein sequence ID" value="OEH99129.1"/>
    <property type="molecule type" value="Genomic_DNA"/>
</dbReference>
<dbReference type="Proteomes" id="UP000254463">
    <property type="component" value="Unassembled WGS sequence"/>
</dbReference>
<dbReference type="SMR" id="A0A0F5BAQ8"/>
<dbReference type="EMBL" id="AAGKKO010000004">
    <property type="protein sequence ID" value="EBP0323575.1"/>
    <property type="molecule type" value="Genomic_DNA"/>
</dbReference>
<dbReference type="EMBL" id="RSTN01000006">
    <property type="protein sequence ID" value="MIU19743.1"/>
    <property type="molecule type" value="Genomic_DNA"/>
</dbReference>
<evidence type="ECO:0000313" key="21">
    <source>
        <dbReference type="EMBL" id="OEH99129.1"/>
    </source>
</evidence>
<evidence type="ECO:0000256" key="1">
    <source>
        <dbReference type="HAMAP-Rule" id="MF_02248"/>
    </source>
</evidence>
<dbReference type="Proteomes" id="UP000885317">
    <property type="component" value="Unassembled WGS sequence"/>
</dbReference>
<dbReference type="EMBL" id="UGWI01000001">
    <property type="protein sequence ID" value="SUF36064.1"/>
    <property type="molecule type" value="Genomic_DNA"/>
</dbReference>
<dbReference type="Proteomes" id="UP000839919">
    <property type="component" value="Unassembled WGS sequence"/>
</dbReference>
<dbReference type="Proteomes" id="UP000839917">
    <property type="component" value="Unassembled WGS sequence"/>
</dbReference>
<keyword evidence="1" id="KW-0732">Signal</keyword>
<gene>
    <name evidence="1 27" type="primary">dcrB</name>
    <name evidence="24" type="ORF">A7D45_10430</name>
    <name evidence="10" type="ORF">AIY46_04760</name>
    <name evidence="2" type="ORF">AL463_09410</name>
    <name evidence="17" type="ORF">ASQ14_08640</name>
    <name evidence="9" type="ORF">AZF90_13275</name>
    <name evidence="18" type="ORF">BA086_07565</name>
    <name evidence="21" type="ORF">BH006_14245</name>
    <name evidence="22" type="ORF">C4860_07505</name>
    <name evidence="13" type="ORF">CG587_13355</name>
    <name evidence="11" type="ORF">CQW68_11720</name>
    <name evidence="4" type="ORF">D3346_00320</name>
    <name evidence="5" type="ORF">D3Q81_11500</name>
    <name evidence="6" type="ORF">DSQ24_15405</name>
    <name evidence="3" type="ORF">DT651_04690</name>
    <name evidence="20" type="ORF">EAW95_03500</name>
    <name evidence="19" type="ORF">EBH50_00865</name>
    <name evidence="16" type="ORF">ED033_10720</name>
    <name evidence="26" type="ORF">EI538_06650</name>
    <name evidence="25" type="ORF">EKD96_09850</name>
    <name evidence="23" type="ORF">F1527_01365</name>
    <name evidence="12" type="ORF">F2D26_07215</name>
    <name evidence="7" type="ORF">FE26_12255</name>
    <name evidence="30" type="ORF">FJR52_03335</name>
    <name evidence="15" type="ORF">GC609_15870</name>
    <name evidence="14" type="ORF">GCH85_04535</name>
    <name evidence="28" type="ORF">NCTC10718_01188</name>
    <name evidence="29" type="ORF">NCTC6385_00315</name>
    <name evidence="27" type="ORF">NCTC9854_00254</name>
    <name evidence="8" type="ORF">ND68_13685</name>
</gene>
<dbReference type="EMBL" id="SDIQ01000013">
    <property type="protein sequence ID" value="RXL23024.1"/>
    <property type="molecule type" value="Genomic_DNA"/>
</dbReference>
<reference evidence="33 34" key="5">
    <citation type="submission" date="2018-06" db="EMBL/GenBank/DDBJ databases">
        <authorList>
            <consortium name="Pathogen Informatics"/>
            <person name="Doyle S."/>
        </authorList>
    </citation>
    <scope>NUCLEOTIDE SEQUENCE [LARGE SCALE GENOMIC DNA]</scope>
    <source>
        <strain evidence="28 33">NCTC10718</strain>
        <strain evidence="29">NCTC6385</strain>
        <strain evidence="27 34">NCTC9854</strain>
    </source>
</reference>
<dbReference type="HAMAP" id="MF_02248">
    <property type="entry name" value="DcrB"/>
    <property type="match status" value="1"/>
</dbReference>
<dbReference type="Proteomes" id="UP000885256">
    <property type="component" value="Unassembled WGS sequence"/>
</dbReference>
<evidence type="ECO:0000313" key="23">
    <source>
        <dbReference type="EMBL" id="QEP95127.1"/>
    </source>
</evidence>
<reference evidence="25" key="10">
    <citation type="submission" date="2019-01" db="EMBL/GenBank/DDBJ databases">
        <title>Whole genome sequencing of Salmonella enterica.</title>
        <authorList>
            <person name="Cao G."/>
        </authorList>
    </citation>
    <scope>NUCLEOTIDE SEQUENCE [LARGE SCALE GENOMIC DNA]</scope>
    <source>
        <strain evidence="25">CFSAN074594</strain>
    </source>
</reference>
<evidence type="ECO:0000313" key="31">
    <source>
        <dbReference type="Proteomes" id="UP000055793"/>
    </source>
</evidence>
<dbReference type="EMBL" id="AAKHLQ010000005">
    <property type="protein sequence ID" value="ECR8156100.1"/>
    <property type="molecule type" value="Genomic_DNA"/>
</dbReference>
<evidence type="ECO:0000313" key="20">
    <source>
        <dbReference type="EMBL" id="MMP87115.1"/>
    </source>
</evidence>
<dbReference type="EMBL" id="RSEO01000005">
    <property type="protein sequence ID" value="RXQ36386.1"/>
    <property type="molecule type" value="Genomic_DNA"/>
</dbReference>
<dbReference type="EMBL" id="AAGIXZ010000006">
    <property type="protein sequence ID" value="EBO5705189.1"/>
    <property type="molecule type" value="Genomic_DNA"/>
</dbReference>